<gene>
    <name evidence="1" type="ORF">H5410_046277</name>
</gene>
<sequence length="257" mass="30043">MPNLEELKKVIFSMNPNSAAGPDGMNGYFFQKCWNIIKHDLLDKDDPLTYLGCPLFVGRPRIIYFSDLINKVLCKITGWQTRLLSYGGRAILVKHVLQSLPIHLLSVVTPHVTVLKQVQSIMADFFWGWMNERKKYHCVSWKTLSFTYDEGGIGMINLKDVCKAFQYKQWWCFRSKQTLWGDFFKAKYCQRSNPISKKRDTGESLTWKHLMHNKHMVEDHILWKLNSGNYSFWWDNWLGVGPFAQFSSDSIDLTISL</sequence>
<dbReference type="AlphaFoldDB" id="A0A9J5XBT7"/>
<dbReference type="EMBL" id="JACXVP010000009">
    <property type="protein sequence ID" value="KAG5585843.1"/>
    <property type="molecule type" value="Genomic_DNA"/>
</dbReference>
<comment type="caution">
    <text evidence="1">The sequence shown here is derived from an EMBL/GenBank/DDBJ whole genome shotgun (WGS) entry which is preliminary data.</text>
</comment>
<reference evidence="1 2" key="1">
    <citation type="submission" date="2020-09" db="EMBL/GenBank/DDBJ databases">
        <title>De no assembly of potato wild relative species, Solanum commersonii.</title>
        <authorList>
            <person name="Cho K."/>
        </authorList>
    </citation>
    <scope>NUCLEOTIDE SEQUENCE [LARGE SCALE GENOMIC DNA]</scope>
    <source>
        <strain evidence="1">LZ3.2</strain>
        <tissue evidence="1">Leaf</tissue>
    </source>
</reference>
<dbReference type="OrthoDB" id="1304301at2759"/>
<dbReference type="Proteomes" id="UP000824120">
    <property type="component" value="Chromosome 9"/>
</dbReference>
<keyword evidence="2" id="KW-1185">Reference proteome</keyword>
<dbReference type="PANTHER" id="PTHR33116:SF82">
    <property type="entry name" value="RNASE H FAMILY PROTEIN"/>
    <property type="match status" value="1"/>
</dbReference>
<organism evidence="1 2">
    <name type="scientific">Solanum commersonii</name>
    <name type="common">Commerson's wild potato</name>
    <name type="synonym">Commerson's nightshade</name>
    <dbReference type="NCBI Taxonomy" id="4109"/>
    <lineage>
        <taxon>Eukaryota</taxon>
        <taxon>Viridiplantae</taxon>
        <taxon>Streptophyta</taxon>
        <taxon>Embryophyta</taxon>
        <taxon>Tracheophyta</taxon>
        <taxon>Spermatophyta</taxon>
        <taxon>Magnoliopsida</taxon>
        <taxon>eudicotyledons</taxon>
        <taxon>Gunneridae</taxon>
        <taxon>Pentapetalae</taxon>
        <taxon>asterids</taxon>
        <taxon>lamiids</taxon>
        <taxon>Solanales</taxon>
        <taxon>Solanaceae</taxon>
        <taxon>Solanoideae</taxon>
        <taxon>Solaneae</taxon>
        <taxon>Solanum</taxon>
    </lineage>
</organism>
<dbReference type="PANTHER" id="PTHR33116">
    <property type="entry name" value="REVERSE TRANSCRIPTASE ZINC-BINDING DOMAIN-CONTAINING PROTEIN-RELATED-RELATED"/>
    <property type="match status" value="1"/>
</dbReference>
<evidence type="ECO:0000313" key="1">
    <source>
        <dbReference type="EMBL" id="KAG5585843.1"/>
    </source>
</evidence>
<protein>
    <submittedName>
        <fullName evidence="1">Uncharacterized protein</fullName>
    </submittedName>
</protein>
<name>A0A9J5XBT7_SOLCO</name>
<evidence type="ECO:0000313" key="2">
    <source>
        <dbReference type="Proteomes" id="UP000824120"/>
    </source>
</evidence>
<proteinExistence type="predicted"/>
<accession>A0A9J5XBT7</accession>